<keyword evidence="1" id="KW-0175">Coiled coil</keyword>
<accession>A0A1B4XWR4</accession>
<dbReference type="EMBL" id="LC168164">
    <property type="protein sequence ID" value="BAV39246.1"/>
    <property type="molecule type" value="Genomic_DNA"/>
</dbReference>
<feature type="coiled-coil region" evidence="1">
    <location>
        <begin position="74"/>
        <end position="108"/>
    </location>
</feature>
<evidence type="ECO:0000313" key="3">
    <source>
        <dbReference type="EMBL" id="BAV39246.1"/>
    </source>
</evidence>
<reference evidence="3 4" key="1">
    <citation type="submission" date="2016-07" db="EMBL/GenBank/DDBJ databases">
        <title>Characterization of three bacteriophages infecting bacteria isolated from shrimp culture pond water.</title>
        <authorList>
            <person name="Khoa H.V."/>
        </authorList>
    </citation>
    <scope>NUCLEOTIDE SEQUENCE [LARGE SCALE GENOMIC DNA]</scope>
</reference>
<evidence type="ECO:0000256" key="2">
    <source>
        <dbReference type="SAM" id="Phobius"/>
    </source>
</evidence>
<sequence>MTLFINTSTVSAQQIRKINKNEFVIDSLALKDYATQIETNKRLEKLVLRYSSKVLTLETLVGDLKTQNKMYLTNQNHLEKIISTNEKKNDVENELAKERLRLTRRQRNTAYVITGATIIVATILLTK</sequence>
<keyword evidence="4" id="KW-1185">Reference proteome</keyword>
<keyword evidence="2" id="KW-0472">Membrane</keyword>
<protein>
    <submittedName>
        <fullName evidence="3">Uncharacterized protein</fullName>
    </submittedName>
</protein>
<evidence type="ECO:0000313" key="4">
    <source>
        <dbReference type="Proteomes" id="UP000224877"/>
    </source>
</evidence>
<keyword evidence="2" id="KW-0812">Transmembrane</keyword>
<evidence type="ECO:0000256" key="1">
    <source>
        <dbReference type="SAM" id="Coils"/>
    </source>
</evidence>
<gene>
    <name evidence="3" type="ORF">BPT24_121</name>
</gene>
<feature type="transmembrane region" description="Helical" evidence="2">
    <location>
        <begin position="109"/>
        <end position="126"/>
    </location>
</feature>
<keyword evidence="2" id="KW-1133">Transmembrane helix</keyword>
<name>A0A1B4XWR4_9CAUD</name>
<proteinExistence type="predicted"/>
<dbReference type="Proteomes" id="UP000224877">
    <property type="component" value="Segment"/>
</dbReference>
<organism evidence="3 4">
    <name type="scientific">Tenacibaculum phage pT24</name>
    <dbReference type="NCBI Taxonomy" id="1880590"/>
    <lineage>
        <taxon>Viruses</taxon>
        <taxon>Duplodnaviria</taxon>
        <taxon>Heunggongvirae</taxon>
        <taxon>Uroviricota</taxon>
        <taxon>Caudoviricetes</taxon>
        <taxon>Kungbxnavirus</taxon>
        <taxon>Kungbxnavirus pT24</taxon>
    </lineage>
</organism>